<dbReference type="Gene3D" id="2.130.10.10">
    <property type="entry name" value="YVTN repeat-like/Quinoprotein amine dehydrogenase"/>
    <property type="match status" value="1"/>
</dbReference>
<protein>
    <recommendedName>
        <fullName evidence="1">F-box domain-containing protein</fullName>
    </recommendedName>
</protein>
<dbReference type="SUPFAM" id="SSF50978">
    <property type="entry name" value="WD40 repeat-like"/>
    <property type="match status" value="1"/>
</dbReference>
<name>A0A9D4K8N1_DREPO</name>
<feature type="domain" description="F-box" evidence="1">
    <location>
        <begin position="1"/>
        <end position="51"/>
    </location>
</feature>
<reference evidence="2" key="1">
    <citation type="journal article" date="2019" name="bioRxiv">
        <title>The Genome of the Zebra Mussel, Dreissena polymorpha: A Resource for Invasive Species Research.</title>
        <authorList>
            <person name="McCartney M.A."/>
            <person name="Auch B."/>
            <person name="Kono T."/>
            <person name="Mallez S."/>
            <person name="Zhang Y."/>
            <person name="Obille A."/>
            <person name="Becker A."/>
            <person name="Abrahante J.E."/>
            <person name="Garbe J."/>
            <person name="Badalamenti J.P."/>
            <person name="Herman A."/>
            <person name="Mangelson H."/>
            <person name="Liachko I."/>
            <person name="Sullivan S."/>
            <person name="Sone E.D."/>
            <person name="Koren S."/>
            <person name="Silverstein K.A.T."/>
            <person name="Beckman K.B."/>
            <person name="Gohl D.M."/>
        </authorList>
    </citation>
    <scope>NUCLEOTIDE SEQUENCE</scope>
    <source>
        <strain evidence="2">Duluth1</strain>
        <tissue evidence="2">Whole animal</tissue>
    </source>
</reference>
<dbReference type="EMBL" id="JAIWYP010000004">
    <property type="protein sequence ID" value="KAH3835041.1"/>
    <property type="molecule type" value="Genomic_DNA"/>
</dbReference>
<proteinExistence type="predicted"/>
<dbReference type="AlphaFoldDB" id="A0A9D4K8N1"/>
<accession>A0A9D4K8N1</accession>
<dbReference type="Proteomes" id="UP000828390">
    <property type="component" value="Unassembled WGS sequence"/>
</dbReference>
<sequence length="334" mass="37744">MASISCLPEEIQAYILSKLNGHAAAMCKKVCRLWKELIEGLETCMHFWLRCCLKEIPLSSLAQFARLTDVDEEFVKIFRSLARDYQFHYTSQIPWQFWREVYAEHYRCSYIVTGKAKISEFPCYQSPGEVSCVCVQDNVVYTGHDSGAVMSLCSTDSGLKVDMLYRHHKRVTDICFLNSVSIRQLLSGDTLNVVVTCSKDGCVILYNPDTQRSTTVQHYSKQVNQIRSWGQHLVAAANRSLLQGQPVWKFNQSDHSIDITCTLYSQSPANITAVALWGNMVVSGDACGRVFVRDWLGCCGDQVMTQVTYLGSRVRSIFVVGKRIICYTGENTCN</sequence>
<dbReference type="InterPro" id="IPR036322">
    <property type="entry name" value="WD40_repeat_dom_sf"/>
</dbReference>
<dbReference type="InterPro" id="IPR036047">
    <property type="entry name" value="F-box-like_dom_sf"/>
</dbReference>
<dbReference type="Gene3D" id="1.20.1280.50">
    <property type="match status" value="1"/>
</dbReference>
<reference evidence="2" key="2">
    <citation type="submission" date="2020-11" db="EMBL/GenBank/DDBJ databases">
        <authorList>
            <person name="McCartney M.A."/>
            <person name="Auch B."/>
            <person name="Kono T."/>
            <person name="Mallez S."/>
            <person name="Becker A."/>
            <person name="Gohl D.M."/>
            <person name="Silverstein K.A.T."/>
            <person name="Koren S."/>
            <person name="Bechman K.B."/>
            <person name="Herman A."/>
            <person name="Abrahante J.E."/>
            <person name="Garbe J."/>
        </authorList>
    </citation>
    <scope>NUCLEOTIDE SEQUENCE</scope>
    <source>
        <strain evidence="2">Duluth1</strain>
        <tissue evidence="2">Whole animal</tissue>
    </source>
</reference>
<dbReference type="SUPFAM" id="SSF81383">
    <property type="entry name" value="F-box domain"/>
    <property type="match status" value="1"/>
</dbReference>
<organism evidence="2 3">
    <name type="scientific">Dreissena polymorpha</name>
    <name type="common">Zebra mussel</name>
    <name type="synonym">Mytilus polymorpha</name>
    <dbReference type="NCBI Taxonomy" id="45954"/>
    <lineage>
        <taxon>Eukaryota</taxon>
        <taxon>Metazoa</taxon>
        <taxon>Spiralia</taxon>
        <taxon>Lophotrochozoa</taxon>
        <taxon>Mollusca</taxon>
        <taxon>Bivalvia</taxon>
        <taxon>Autobranchia</taxon>
        <taxon>Heteroconchia</taxon>
        <taxon>Euheterodonta</taxon>
        <taxon>Imparidentia</taxon>
        <taxon>Neoheterodontei</taxon>
        <taxon>Myida</taxon>
        <taxon>Dreissenoidea</taxon>
        <taxon>Dreissenidae</taxon>
        <taxon>Dreissena</taxon>
    </lineage>
</organism>
<comment type="caution">
    <text evidence="2">The sequence shown here is derived from an EMBL/GenBank/DDBJ whole genome shotgun (WGS) entry which is preliminary data.</text>
</comment>
<dbReference type="PROSITE" id="PS50181">
    <property type="entry name" value="FBOX"/>
    <property type="match status" value="1"/>
</dbReference>
<dbReference type="InterPro" id="IPR001810">
    <property type="entry name" value="F-box_dom"/>
</dbReference>
<evidence type="ECO:0000313" key="2">
    <source>
        <dbReference type="EMBL" id="KAH3835041.1"/>
    </source>
</evidence>
<evidence type="ECO:0000259" key="1">
    <source>
        <dbReference type="PROSITE" id="PS50181"/>
    </source>
</evidence>
<dbReference type="InterPro" id="IPR015943">
    <property type="entry name" value="WD40/YVTN_repeat-like_dom_sf"/>
</dbReference>
<dbReference type="Pfam" id="PF00646">
    <property type="entry name" value="F-box"/>
    <property type="match status" value="1"/>
</dbReference>
<keyword evidence="3" id="KW-1185">Reference proteome</keyword>
<gene>
    <name evidence="2" type="ORF">DPMN_108379</name>
</gene>
<evidence type="ECO:0000313" key="3">
    <source>
        <dbReference type="Proteomes" id="UP000828390"/>
    </source>
</evidence>